<feature type="domain" description="Polymerase/histidinol phosphatase N-terminal" evidence="2">
    <location>
        <begin position="6"/>
        <end position="71"/>
    </location>
</feature>
<dbReference type="RefSeq" id="WP_145447043.1">
    <property type="nucleotide sequence ID" value="NZ_CP036280.1"/>
</dbReference>
<dbReference type="GO" id="GO:0035312">
    <property type="term" value="F:5'-3' DNA exonuclease activity"/>
    <property type="evidence" value="ECO:0007669"/>
    <property type="project" value="TreeGrafter"/>
</dbReference>
<proteinExistence type="predicted"/>
<feature type="compositionally biased region" description="Basic and acidic residues" evidence="1">
    <location>
        <begin position="1"/>
        <end position="10"/>
    </location>
</feature>
<dbReference type="SUPFAM" id="SSF89550">
    <property type="entry name" value="PHP domain-like"/>
    <property type="match status" value="1"/>
</dbReference>
<evidence type="ECO:0000313" key="3">
    <source>
        <dbReference type="EMBL" id="QDU72894.1"/>
    </source>
</evidence>
<dbReference type="PANTHER" id="PTHR42924">
    <property type="entry name" value="EXONUCLEASE"/>
    <property type="match status" value="1"/>
</dbReference>
<evidence type="ECO:0000259" key="2">
    <source>
        <dbReference type="SMART" id="SM00481"/>
    </source>
</evidence>
<evidence type="ECO:0000313" key="4">
    <source>
        <dbReference type="Proteomes" id="UP000320386"/>
    </source>
</evidence>
<dbReference type="Gene3D" id="3.20.20.140">
    <property type="entry name" value="Metal-dependent hydrolases"/>
    <property type="match status" value="1"/>
</dbReference>
<dbReference type="Gene3D" id="1.10.150.650">
    <property type="match status" value="1"/>
</dbReference>
<dbReference type="CDD" id="cd07438">
    <property type="entry name" value="PHP_HisPPase_AMP"/>
    <property type="match status" value="1"/>
</dbReference>
<organism evidence="3 4">
    <name type="scientific">Mucisphaera calidilacus</name>
    <dbReference type="NCBI Taxonomy" id="2527982"/>
    <lineage>
        <taxon>Bacteria</taxon>
        <taxon>Pseudomonadati</taxon>
        <taxon>Planctomycetota</taxon>
        <taxon>Phycisphaerae</taxon>
        <taxon>Phycisphaerales</taxon>
        <taxon>Phycisphaeraceae</taxon>
        <taxon>Mucisphaera</taxon>
    </lineage>
</organism>
<dbReference type="AlphaFoldDB" id="A0A518C124"/>
<sequence length="301" mass="32229">MPTETCDLHAHSTASDGLTPPSELASIAQTAGLGAFALTDHDTTAGVADARAAAERLGIGFLPGIELSANPFSILERHEHAHWGTLHVLGYGIDEADTSLQAVCDELANARNERNPEIVDRLNSLGVKISYEQVVASASATGSNVVGRPHIAAVLQERGYVRSHHEAFRRYIGEGAPAYVRKDALSAGRAIETIRAAGGVAVLAHPIQLTRDRDLLGRALIRLRELGLQGVEVIHPDQKAGTRQGLAHHARRLGLLMTGGSDFHGKEHGAKLGAMRVPLNYHKTLSAKIEYLSRASQDRKS</sequence>
<protein>
    <recommendedName>
        <fullName evidence="2">Polymerase/histidinol phosphatase N-terminal domain-containing protein</fullName>
    </recommendedName>
</protein>
<dbReference type="PANTHER" id="PTHR42924:SF3">
    <property type="entry name" value="POLYMERASE_HISTIDINOL PHOSPHATASE N-TERMINAL DOMAIN-CONTAINING PROTEIN"/>
    <property type="match status" value="1"/>
</dbReference>
<feature type="region of interest" description="Disordered" evidence="1">
    <location>
        <begin position="1"/>
        <end position="20"/>
    </location>
</feature>
<dbReference type="InterPro" id="IPR003141">
    <property type="entry name" value="Pol/His_phosphatase_N"/>
</dbReference>
<dbReference type="InterPro" id="IPR004013">
    <property type="entry name" value="PHP_dom"/>
</dbReference>
<dbReference type="InterPro" id="IPR052018">
    <property type="entry name" value="PHP_domain"/>
</dbReference>
<evidence type="ECO:0000256" key="1">
    <source>
        <dbReference type="SAM" id="MobiDB-lite"/>
    </source>
</evidence>
<reference evidence="3 4" key="1">
    <citation type="submission" date="2019-02" db="EMBL/GenBank/DDBJ databases">
        <title>Deep-cultivation of Planctomycetes and their phenomic and genomic characterization uncovers novel biology.</title>
        <authorList>
            <person name="Wiegand S."/>
            <person name="Jogler M."/>
            <person name="Boedeker C."/>
            <person name="Pinto D."/>
            <person name="Vollmers J."/>
            <person name="Rivas-Marin E."/>
            <person name="Kohn T."/>
            <person name="Peeters S.H."/>
            <person name="Heuer A."/>
            <person name="Rast P."/>
            <person name="Oberbeckmann S."/>
            <person name="Bunk B."/>
            <person name="Jeske O."/>
            <person name="Meyerdierks A."/>
            <person name="Storesund J.E."/>
            <person name="Kallscheuer N."/>
            <person name="Luecker S."/>
            <person name="Lage O.M."/>
            <person name="Pohl T."/>
            <person name="Merkel B.J."/>
            <person name="Hornburger P."/>
            <person name="Mueller R.-W."/>
            <person name="Bruemmer F."/>
            <person name="Labrenz M."/>
            <person name="Spormann A.M."/>
            <person name="Op den Camp H."/>
            <person name="Overmann J."/>
            <person name="Amann R."/>
            <person name="Jetten M.S.M."/>
            <person name="Mascher T."/>
            <person name="Medema M.H."/>
            <person name="Devos D.P."/>
            <person name="Kaster A.-K."/>
            <person name="Ovreas L."/>
            <person name="Rohde M."/>
            <person name="Galperin M.Y."/>
            <person name="Jogler C."/>
        </authorList>
    </citation>
    <scope>NUCLEOTIDE SEQUENCE [LARGE SCALE GENOMIC DNA]</scope>
    <source>
        <strain evidence="3 4">Pan265</strain>
    </source>
</reference>
<dbReference type="EMBL" id="CP036280">
    <property type="protein sequence ID" value="QDU72894.1"/>
    <property type="molecule type" value="Genomic_DNA"/>
</dbReference>
<accession>A0A518C124</accession>
<dbReference type="OrthoDB" id="9804333at2"/>
<gene>
    <name evidence="3" type="ORF">Pan265_27700</name>
</gene>
<dbReference type="KEGG" id="mcad:Pan265_27700"/>
<dbReference type="SMART" id="SM00481">
    <property type="entry name" value="POLIIIAc"/>
    <property type="match status" value="1"/>
</dbReference>
<dbReference type="Proteomes" id="UP000320386">
    <property type="component" value="Chromosome"/>
</dbReference>
<keyword evidence="4" id="KW-1185">Reference proteome</keyword>
<dbReference type="InterPro" id="IPR016195">
    <property type="entry name" value="Pol/histidinol_Pase-like"/>
</dbReference>
<name>A0A518C124_9BACT</name>
<dbReference type="Pfam" id="PF02811">
    <property type="entry name" value="PHP"/>
    <property type="match status" value="1"/>
</dbReference>
<dbReference type="GO" id="GO:0004534">
    <property type="term" value="F:5'-3' RNA exonuclease activity"/>
    <property type="evidence" value="ECO:0007669"/>
    <property type="project" value="TreeGrafter"/>
</dbReference>